<gene>
    <name evidence="4" type="ORF">BE221DRAFT_189351</name>
    <name evidence="3" type="ORF">OT_ostta09g01630</name>
</gene>
<dbReference type="OrthoDB" id="10586235at2759"/>
<organism evidence="3 5">
    <name type="scientific">Ostreococcus tauri</name>
    <name type="common">Marine green alga</name>
    <dbReference type="NCBI Taxonomy" id="70448"/>
    <lineage>
        <taxon>Eukaryota</taxon>
        <taxon>Viridiplantae</taxon>
        <taxon>Chlorophyta</taxon>
        <taxon>Mamiellophyceae</taxon>
        <taxon>Mamiellales</taxon>
        <taxon>Bathycoccaceae</taxon>
        <taxon>Ostreococcus</taxon>
    </lineage>
</organism>
<dbReference type="EMBL" id="CAID01000009">
    <property type="protein sequence ID" value="CAL55319.1"/>
    <property type="molecule type" value="Genomic_DNA"/>
</dbReference>
<protein>
    <submittedName>
        <fullName evidence="3">Unnamed product</fullName>
    </submittedName>
</protein>
<proteinExistence type="predicted"/>
<keyword evidence="2" id="KW-0812">Transmembrane</keyword>
<evidence type="ECO:0000313" key="4">
    <source>
        <dbReference type="EMBL" id="OUS48978.1"/>
    </source>
</evidence>
<keyword evidence="1" id="KW-0175">Coiled coil</keyword>
<name>Q011W1_OSTTA</name>
<feature type="transmembrane region" description="Helical" evidence="2">
    <location>
        <begin position="218"/>
        <end position="245"/>
    </location>
</feature>
<accession>A0A454Y5H4</accession>
<dbReference type="RefSeq" id="XP_003081150.1">
    <property type="nucleotide sequence ID" value="XM_003081102.1"/>
</dbReference>
<dbReference type="InParanoid" id="Q011W1"/>
<keyword evidence="2" id="KW-1133">Transmembrane helix</keyword>
<dbReference type="OMA" id="CEHRRAL"/>
<keyword evidence="5" id="KW-1185">Reference proteome</keyword>
<feature type="transmembrane region" description="Helical" evidence="2">
    <location>
        <begin position="30"/>
        <end position="50"/>
    </location>
</feature>
<evidence type="ECO:0000256" key="1">
    <source>
        <dbReference type="SAM" id="Coils"/>
    </source>
</evidence>
<dbReference type="Proteomes" id="UP000195557">
    <property type="component" value="Unassembled WGS sequence"/>
</dbReference>
<evidence type="ECO:0000256" key="2">
    <source>
        <dbReference type="SAM" id="Phobius"/>
    </source>
</evidence>
<reference evidence="4" key="3">
    <citation type="submission" date="2017-04" db="EMBL/GenBank/DDBJ databases">
        <title>Population genomics of picophytoplankton unveils novel chromosome hypervariability.</title>
        <authorList>
            <consortium name="DOE Joint Genome Institute"/>
            <person name="Blanc-Mathieu R."/>
            <person name="Krasovec M."/>
            <person name="Hebrard M."/>
            <person name="Yau S."/>
            <person name="Desgranges E."/>
            <person name="Martin J."/>
            <person name="Schackwitz W."/>
            <person name="Kuo A."/>
            <person name="Salin G."/>
            <person name="Donnadieu C."/>
            <person name="Desdevises Y."/>
            <person name="Sanchez-Ferandin S."/>
            <person name="Moreau H."/>
            <person name="Rivals E."/>
            <person name="Grigoriev I.V."/>
            <person name="Grimsley N."/>
            <person name="Eyre-Walker A."/>
            <person name="Piganeau G."/>
        </authorList>
    </citation>
    <scope>NUCLEOTIDE SEQUENCE [LARGE SCALE GENOMIC DNA]</scope>
    <source>
        <strain evidence="4">RCC 1115</strain>
    </source>
</reference>
<sequence>MTLAHMERAARSVDASMALARVSTAVRSSALATMVIPLGVAVYVSALASLPMRLLAAVLREATGGTTSGGTDVKAIARGLWAQASDPTLVGAVSAEMRDDAAMIREMSARARARVEEFKAASETEREKFLSACARLKEEAVVRERLREQLETTREELKRERAMNYARGGATGAKDGSDSSSSLFLSTATLGVALLYFHDIDTVHVMDKKIAAAVPAMWMLAMMITSRALRGACVVVNLILAGYFFRVVCEHRRALGHVAHVVS</sequence>
<dbReference type="GeneID" id="9831728"/>
<evidence type="ECO:0000313" key="3">
    <source>
        <dbReference type="EMBL" id="CAL55319.1"/>
    </source>
</evidence>
<evidence type="ECO:0000313" key="5">
    <source>
        <dbReference type="Proteomes" id="UP000009170"/>
    </source>
</evidence>
<dbReference type="KEGG" id="ota:OT_ostta09g01630"/>
<reference evidence="3 5" key="1">
    <citation type="journal article" date="2006" name="Proc. Natl. Acad. Sci. U.S.A.">
        <title>Genome analysis of the smallest free-living eukaryote Ostreococcus tauri unveils many unique features.</title>
        <authorList>
            <person name="Derelle E."/>
            <person name="Ferraz C."/>
            <person name="Rombauts S."/>
            <person name="Rouze P."/>
            <person name="Worden A.Z."/>
            <person name="Robbens S."/>
            <person name="Partensky F."/>
            <person name="Degroeve S."/>
            <person name="Echeynie S."/>
            <person name="Cooke R."/>
            <person name="Saeys Y."/>
            <person name="Wuyts J."/>
            <person name="Jabbari K."/>
            <person name="Bowler C."/>
            <person name="Panaud O."/>
            <person name="Piegu B."/>
            <person name="Ball S.G."/>
            <person name="Ral J.-P."/>
            <person name="Bouget F.-Y."/>
            <person name="Piganeau G."/>
            <person name="De Baets B."/>
            <person name="Picard A."/>
            <person name="Delseny M."/>
            <person name="Demaille J."/>
            <person name="Van de Peer Y."/>
            <person name="Moreau H."/>
        </authorList>
    </citation>
    <scope>NUCLEOTIDE SEQUENCE [LARGE SCALE GENOMIC DNA]</scope>
    <source>
        <strain evidence="3 5">OTTH0595</strain>
    </source>
</reference>
<keyword evidence="2" id="KW-0472">Membrane</keyword>
<dbReference type="EMBL" id="KZ155772">
    <property type="protein sequence ID" value="OUS48978.1"/>
    <property type="molecule type" value="Genomic_DNA"/>
</dbReference>
<feature type="coiled-coil region" evidence="1">
    <location>
        <begin position="136"/>
        <end position="167"/>
    </location>
</feature>
<accession>Q011W1</accession>
<dbReference type="Proteomes" id="UP000009170">
    <property type="component" value="Unassembled WGS sequence"/>
</dbReference>
<dbReference type="AlphaFoldDB" id="Q011W1"/>
<reference evidence="3" key="2">
    <citation type="journal article" date="2014" name="BMC Genomics">
        <title>An improved genome of the model marine alga Ostreococcus tauri unfolds by assessing Illumina de novo assemblies.</title>
        <authorList>
            <person name="Blanc-Mathieu R."/>
            <person name="Verhelst B."/>
            <person name="Derelle E."/>
            <person name="Rombauts S."/>
            <person name="Bouget F.Y."/>
            <person name="Carre I."/>
            <person name="Chateau A."/>
            <person name="Eyre-Walker A."/>
            <person name="Grimsley N."/>
            <person name="Moreau H."/>
            <person name="Piegu B."/>
            <person name="Rivals E."/>
            <person name="Schackwitz W."/>
            <person name="Van de Peer Y."/>
            <person name="Piganeau G."/>
        </authorList>
    </citation>
    <scope>NUCLEOTIDE SEQUENCE</scope>
    <source>
        <strain evidence="3">RCC4221</strain>
    </source>
</reference>
<accession>A0A1Y5IHC4</accession>